<accession>A8BJK0</accession>
<dbReference type="VEuPathDB" id="GiardiaDB:GL50803_10775"/>
<dbReference type="GO" id="GO:0006271">
    <property type="term" value="P:DNA strand elongation involved in DNA replication"/>
    <property type="evidence" value="ECO:0000318"/>
    <property type="project" value="GO_Central"/>
</dbReference>
<dbReference type="Proteomes" id="UP000001548">
    <property type="component" value="Unassembled WGS sequence"/>
</dbReference>
<reference evidence="3 4" key="1">
    <citation type="journal article" date="2007" name="Science">
        <title>Genomic minimalism in the early diverging intestinal parasite Giardia lamblia.</title>
        <authorList>
            <person name="Morrison H.G."/>
            <person name="McArthur A.G."/>
            <person name="Gillin F.D."/>
            <person name="Aley S.B."/>
            <person name="Adam R.D."/>
            <person name="Olsen G.J."/>
            <person name="Best A.A."/>
            <person name="Cande W.Z."/>
            <person name="Chen F."/>
            <person name="Cipriano M.J."/>
            <person name="Davids B.J."/>
            <person name="Dawson S.C."/>
            <person name="Elmendorf H.G."/>
            <person name="Hehl A.B."/>
            <person name="Holder M.E."/>
            <person name="Huse S.M."/>
            <person name="Kim U.U."/>
            <person name="Lasek-Nesselquist E."/>
            <person name="Manning G."/>
            <person name="Nigam A."/>
            <person name="Nixon J.E."/>
            <person name="Palm D."/>
            <person name="Passamaneck N.E."/>
            <person name="Prabhu A."/>
            <person name="Reich C.I."/>
            <person name="Reiner D.S."/>
            <person name="Samuelson J."/>
            <person name="Svard S.G."/>
            <person name="Sogin M.L."/>
        </authorList>
    </citation>
    <scope>NUCLEOTIDE SEQUENCE [LARGE SCALE GENOMIC DNA]</scope>
    <source>
        <strain evidence="3 4">WB C6</strain>
    </source>
</reference>
<dbReference type="Gene3D" id="2.40.50.430">
    <property type="match status" value="1"/>
</dbReference>
<dbReference type="HOGENOM" id="CLU_608965_0_0_1"/>
<keyword evidence="4" id="KW-1185">Reference proteome</keyword>
<proteinExistence type="inferred from homology"/>
<organism evidence="3 4">
    <name type="scientific">Giardia intestinalis (strain ATCC 50803 / WB clone C6)</name>
    <name type="common">Giardia lamblia</name>
    <dbReference type="NCBI Taxonomy" id="184922"/>
    <lineage>
        <taxon>Eukaryota</taxon>
        <taxon>Metamonada</taxon>
        <taxon>Diplomonadida</taxon>
        <taxon>Hexamitidae</taxon>
        <taxon>Giardiinae</taxon>
        <taxon>Giardia</taxon>
    </lineage>
</organism>
<keyword evidence="3" id="KW-0808">Transferase</keyword>
<evidence type="ECO:0000256" key="1">
    <source>
        <dbReference type="ARBA" id="ARBA00006035"/>
    </source>
</evidence>
<dbReference type="EMBL" id="AACB03000002">
    <property type="protein sequence ID" value="KAE8303911.1"/>
    <property type="molecule type" value="Genomic_DNA"/>
</dbReference>
<keyword evidence="3" id="KW-0239">DNA-directed DNA polymerase</keyword>
<dbReference type="GO" id="GO:0003887">
    <property type="term" value="F:DNA-directed DNA polymerase activity"/>
    <property type="evidence" value="ECO:0007669"/>
    <property type="project" value="UniProtKB-KW"/>
</dbReference>
<dbReference type="Gene3D" id="3.60.21.50">
    <property type="match status" value="1"/>
</dbReference>
<dbReference type="SMR" id="A8BJK0"/>
<dbReference type="OMA" id="VLCGGTY"/>
<keyword evidence="3" id="KW-0548">Nucleotidyltransferase</keyword>
<protein>
    <submittedName>
        <fullName evidence="3">DNA-directed DNA polymerase</fullName>
    </submittedName>
</protein>
<dbReference type="InterPro" id="IPR024826">
    <property type="entry name" value="DNA_pol_delta/II_ssu"/>
</dbReference>
<dbReference type="STRING" id="184922.A8BJK0"/>
<dbReference type="InterPro" id="IPR040663">
    <property type="entry name" value="DNA_pol_D_N"/>
</dbReference>
<sequence length="450" mass="48601">MALPLTLPEKQDRPALSESYRTMLADRLNRIRKAHLVFKAARLWPNSRQIPSFGELNPVHEHALQEDVVIFGILVLNSKQRKSAVKTYRTLLEPTVQPPVAEKLVTDGDTYYVEDGGTRIQLDIKALSGSVPVPGAVAALRGLFVAPDTFSIEELLYPVEVFATTPLQPSPDLWTDSMAQLVLFVAGMDLGWEASHAARAVLFATALGTPPFSSVKQVVLCGGTYAPVDAGPAAAACLGNALSPTTGFLDLQASYDLVDTILARVAAARPTILVPGQSDPTPRLWPQAPVPSIVLPRCSLTNSLISAPCPAKLLTRDKQLVWVIDGTVLTYLAALIPASLTVPALVATLLQVAHLCPQSPLFFDVQPLQLDAFVLDEPPQYIVVSNHPQTTTPEAYALEYDWKGVQCTCKIFCVPSFTSTGSILCWDPTGRWSTLKLDNTTSSLSQSAIL</sequence>
<dbReference type="AlphaFoldDB" id="A8BJK0"/>
<dbReference type="Pfam" id="PF18018">
    <property type="entry name" value="DNA_pol_D_N"/>
    <property type="match status" value="1"/>
</dbReference>
<gene>
    <name evidence="3" type="ORF">GL50803_0010775</name>
</gene>
<dbReference type="RefSeq" id="XP_001706598.1">
    <property type="nucleotide sequence ID" value="XM_001706546.1"/>
</dbReference>
<dbReference type="InterPro" id="IPR007185">
    <property type="entry name" value="DNA_pol_a/d/e_bsu"/>
</dbReference>
<dbReference type="KEGG" id="gla:GL50803_0010775"/>
<dbReference type="PANTHER" id="PTHR10416:SF0">
    <property type="entry name" value="DNA POLYMERASE DELTA SUBUNIT 2"/>
    <property type="match status" value="1"/>
</dbReference>
<dbReference type="GeneID" id="5699486"/>
<comment type="similarity">
    <text evidence="1">Belongs to the DNA polymerase delta/II small subunit family.</text>
</comment>
<dbReference type="GO" id="GO:0043625">
    <property type="term" value="C:delta DNA polymerase complex"/>
    <property type="evidence" value="ECO:0000318"/>
    <property type="project" value="GO_Central"/>
</dbReference>
<dbReference type="Pfam" id="PF04042">
    <property type="entry name" value="DNA_pol_E_B"/>
    <property type="match status" value="1"/>
</dbReference>
<comment type="caution">
    <text evidence="3">The sequence shown here is derived from an EMBL/GenBank/DDBJ whole genome shotgun (WGS) entry which is preliminary data.</text>
</comment>
<evidence type="ECO:0000313" key="4">
    <source>
        <dbReference type="Proteomes" id="UP000001548"/>
    </source>
</evidence>
<name>A8BJK0_GIAIC</name>
<evidence type="ECO:0000313" key="3">
    <source>
        <dbReference type="EMBL" id="KAE8303911.1"/>
    </source>
</evidence>
<dbReference type="PANTHER" id="PTHR10416">
    <property type="entry name" value="DNA POLYMERASE DELTA SUBUNIT 2"/>
    <property type="match status" value="1"/>
</dbReference>
<dbReference type="GO" id="GO:0003677">
    <property type="term" value="F:DNA binding"/>
    <property type="evidence" value="ECO:0007669"/>
    <property type="project" value="InterPro"/>
</dbReference>
<evidence type="ECO:0000256" key="2">
    <source>
        <dbReference type="ARBA" id="ARBA00022705"/>
    </source>
</evidence>
<keyword evidence="2" id="KW-0235">DNA replication</keyword>